<protein>
    <recommendedName>
        <fullName evidence="4">Phosphoesterase</fullName>
    </recommendedName>
</protein>
<keyword evidence="1" id="KW-0378">Hydrolase</keyword>
<dbReference type="Pfam" id="PF04185">
    <property type="entry name" value="Phosphoesterase"/>
    <property type="match status" value="1"/>
</dbReference>
<comment type="caution">
    <text evidence="2">The sequence shown here is derived from an EMBL/GenBank/DDBJ whole genome shotgun (WGS) entry which is preliminary data.</text>
</comment>
<accession>A0A4S1WV03</accession>
<dbReference type="GO" id="GO:0042578">
    <property type="term" value="F:phosphoric ester hydrolase activity"/>
    <property type="evidence" value="ECO:0007669"/>
    <property type="project" value="UniProtKB-ARBA"/>
</dbReference>
<reference evidence="2 3" key="1">
    <citation type="submission" date="2019-04" db="EMBL/GenBank/DDBJ databases">
        <title>Sphingomonas psychrotolerans sp. nov., isolated from soil in the Tianshan Mountains, Xinjiang, China.</title>
        <authorList>
            <person name="Luo Y."/>
            <person name="Sheng H."/>
        </authorList>
    </citation>
    <scope>NUCLEOTIDE SEQUENCE [LARGE SCALE GENOMIC DNA]</scope>
    <source>
        <strain evidence="2 3">KIS18-15</strain>
    </source>
</reference>
<dbReference type="InterPro" id="IPR007312">
    <property type="entry name" value="Phosphoesterase"/>
</dbReference>
<dbReference type="PANTHER" id="PTHR31956:SF1">
    <property type="entry name" value="NON-SPECIFIC PHOSPHOLIPASE C1"/>
    <property type="match status" value="1"/>
</dbReference>
<organism evidence="2 3">
    <name type="scientific">Sphingomonas naasensis</name>
    <dbReference type="NCBI Taxonomy" id="1344951"/>
    <lineage>
        <taxon>Bacteria</taxon>
        <taxon>Pseudomonadati</taxon>
        <taxon>Pseudomonadota</taxon>
        <taxon>Alphaproteobacteria</taxon>
        <taxon>Sphingomonadales</taxon>
        <taxon>Sphingomonadaceae</taxon>
        <taxon>Sphingomonas</taxon>
    </lineage>
</organism>
<dbReference type="OrthoDB" id="9770871at2"/>
<dbReference type="AlphaFoldDB" id="A0A4S1WV03"/>
<dbReference type="Gene3D" id="3.40.720.10">
    <property type="entry name" value="Alkaline Phosphatase, subunit A"/>
    <property type="match status" value="2"/>
</dbReference>
<evidence type="ECO:0000313" key="2">
    <source>
        <dbReference type="EMBL" id="TGX46050.1"/>
    </source>
</evidence>
<dbReference type="InterPro" id="IPR017850">
    <property type="entry name" value="Alkaline_phosphatase_core_sf"/>
</dbReference>
<dbReference type="PANTHER" id="PTHR31956">
    <property type="entry name" value="NON-SPECIFIC PHOSPHOLIPASE C4-RELATED"/>
    <property type="match status" value="1"/>
</dbReference>
<dbReference type="RefSeq" id="WP_135982480.1">
    <property type="nucleotide sequence ID" value="NZ_JAASQM010000001.1"/>
</dbReference>
<name>A0A4S1WV03_9SPHN</name>
<keyword evidence="3" id="KW-1185">Reference proteome</keyword>
<gene>
    <name evidence="2" type="ORF">E5A74_02440</name>
</gene>
<dbReference type="EMBL" id="SRXU01000001">
    <property type="protein sequence ID" value="TGX46050.1"/>
    <property type="molecule type" value="Genomic_DNA"/>
</dbReference>
<proteinExistence type="predicted"/>
<dbReference type="GO" id="GO:0009395">
    <property type="term" value="P:phospholipid catabolic process"/>
    <property type="evidence" value="ECO:0007669"/>
    <property type="project" value="TreeGrafter"/>
</dbReference>
<dbReference type="Proteomes" id="UP000309848">
    <property type="component" value="Unassembled WGS sequence"/>
</dbReference>
<evidence type="ECO:0000313" key="3">
    <source>
        <dbReference type="Proteomes" id="UP000309848"/>
    </source>
</evidence>
<evidence type="ECO:0008006" key="4">
    <source>
        <dbReference type="Google" id="ProtNLM"/>
    </source>
</evidence>
<sequence length="637" mass="67717">MPARSVDAMPTNVYVANSLSENLSAATQIAPALSSDYWSDPQGSADVPDGGGQTELYWIDRNEGISDGDTWVVTSIAMVGGTAVALEVQLTGTFASSDIAIQIAAGGANTGWQTGNTRLAFTAADGNGYVVVGSYVSDGVYDDVVFAVSAQQQGMILPQIEHVVVLMMENRSLDNLLGWIYPSGTAPAQVLPAGSPAAYDGLDLSLSNSDPSVNGGQPVHVTNGTTDWNEGARTITQWFVPSPDPGEEFDHVTVQISNDMGGFLTDYVTQQAGTPAEQIMQCYSVAQLPIISTLATAFAVSDAWFCSVPSQTWPNRGFVQTGSSDGHINNDYYLPWDINTIFDVFGANGLSWMVYNDGVLPSLTKVMFATKYGTNTTNFSGIAQFQAACAQADGAPAAQKLPAFSFVEPNFGTRGLDESYHPPHDVRPGEQFLATIYSAIEQSPYRDKILFILLFDEHGGTYDHVEPPGGAQPPSPGAVSSDENFHFDRFGVRIPAILISSWVTPGTVFRTNTGVPLDHTSVLATLRDWQGLSASFATTLPSPRIAAAPNLAYVLNETSPQPWPSLPTPPAALAVIPEPDDSEPLNSVQQSVLIGASGLAAGRPLTAPEVISAKARLQTHGDGRAFLMALQPHLPMR</sequence>
<evidence type="ECO:0000256" key="1">
    <source>
        <dbReference type="ARBA" id="ARBA00022801"/>
    </source>
</evidence>